<dbReference type="Pfam" id="PF13391">
    <property type="entry name" value="HNH_2"/>
    <property type="match status" value="1"/>
</dbReference>
<dbReference type="GO" id="GO:0004519">
    <property type="term" value="F:endonuclease activity"/>
    <property type="evidence" value="ECO:0007669"/>
    <property type="project" value="UniProtKB-KW"/>
</dbReference>
<protein>
    <submittedName>
        <fullName evidence="2">Putative restriction endonuclease</fullName>
    </submittedName>
</protein>
<evidence type="ECO:0000313" key="2">
    <source>
        <dbReference type="EMBL" id="SDF96709.1"/>
    </source>
</evidence>
<dbReference type="OrthoDB" id="11472at2157"/>
<keyword evidence="2" id="KW-0378">Hydrolase</keyword>
<feature type="domain" description="HNH nuclease" evidence="1">
    <location>
        <begin position="225"/>
        <end position="276"/>
    </location>
</feature>
<dbReference type="InterPro" id="IPR003615">
    <property type="entry name" value="HNH_nuc"/>
</dbReference>
<sequence>MPSDRLRSIVPMFGGATRYVETLDAILEFVESHQPTADELVGWHRGSFPNVSSRESILRRVSYLQQVGFLRETDDHWELGDAGREYVEQGDVGTLLGIMCERNVGLRSLLYALSAGPMSLAEVSEQQLDTHPELGWSPGEPDMAKQRVNWLRSMGLVEKRDDEFALTSEGRGFVESAVEEWADSEWTPAGGDSDVSVGTYETVVTARAVDPEFRATVIAQHDRTCPVSGVDHPGLLDVAHVLSWSEYPDHRADLGNVVPLSKTHHAAFDRGLFTFDQDYRLRVNPSFETQSDLLQRTILERAGEQVAVLEASLETAYLAEHNAELAWV</sequence>
<proteinExistence type="predicted"/>
<keyword evidence="2" id="KW-0255">Endonuclease</keyword>
<dbReference type="EMBL" id="FNBK01000012">
    <property type="protein sequence ID" value="SDF96709.1"/>
    <property type="molecule type" value="Genomic_DNA"/>
</dbReference>
<keyword evidence="2" id="KW-0540">Nuclease</keyword>
<organism evidence="2 3">
    <name type="scientific">Halorientalis regularis</name>
    <dbReference type="NCBI Taxonomy" id="660518"/>
    <lineage>
        <taxon>Archaea</taxon>
        <taxon>Methanobacteriati</taxon>
        <taxon>Methanobacteriota</taxon>
        <taxon>Stenosarchaea group</taxon>
        <taxon>Halobacteria</taxon>
        <taxon>Halobacteriales</taxon>
        <taxon>Haloarculaceae</taxon>
        <taxon>Halorientalis</taxon>
    </lineage>
</organism>
<reference evidence="3" key="1">
    <citation type="submission" date="2016-10" db="EMBL/GenBank/DDBJ databases">
        <authorList>
            <person name="Varghese N."/>
            <person name="Submissions S."/>
        </authorList>
    </citation>
    <scope>NUCLEOTIDE SEQUENCE [LARGE SCALE GENOMIC DNA]</scope>
    <source>
        <strain evidence="3">IBRC-M 10760</strain>
    </source>
</reference>
<evidence type="ECO:0000259" key="1">
    <source>
        <dbReference type="Pfam" id="PF13391"/>
    </source>
</evidence>
<evidence type="ECO:0000313" key="3">
    <source>
        <dbReference type="Proteomes" id="UP000199076"/>
    </source>
</evidence>
<dbReference type="Proteomes" id="UP000199076">
    <property type="component" value="Unassembled WGS sequence"/>
</dbReference>
<gene>
    <name evidence="2" type="ORF">SAMN05216218_112101</name>
</gene>
<dbReference type="AlphaFoldDB" id="A0A1G7QFK5"/>
<accession>A0A1G7QFK5</accession>
<keyword evidence="3" id="KW-1185">Reference proteome</keyword>
<name>A0A1G7QFK5_9EURY</name>